<keyword evidence="2" id="KW-1185">Reference proteome</keyword>
<dbReference type="HOGENOM" id="CLU_118479_1_1_3"/>
<name>Q7U8P0_PARMW</name>
<organism evidence="1 2">
    <name type="scientific">Parasynechococcus marenigrum (strain WH8102)</name>
    <dbReference type="NCBI Taxonomy" id="84588"/>
    <lineage>
        <taxon>Bacteria</taxon>
        <taxon>Bacillati</taxon>
        <taxon>Cyanobacteriota</taxon>
        <taxon>Cyanophyceae</taxon>
        <taxon>Synechococcales</taxon>
        <taxon>Prochlorococcaceae</taxon>
        <taxon>Parasynechococcus</taxon>
        <taxon>Parasynechococcus marenigrum</taxon>
    </lineage>
</organism>
<dbReference type="eggNOG" id="COG1669">
    <property type="taxonomic scope" value="Bacteria"/>
</dbReference>
<dbReference type="RefSeq" id="WP_011127443.1">
    <property type="nucleotide sequence ID" value="NC_005070.1"/>
</dbReference>
<dbReference type="STRING" id="84588.SYNW0574"/>
<dbReference type="KEGG" id="syw:SYNW0574"/>
<dbReference type="InterPro" id="IPR010235">
    <property type="entry name" value="HepT"/>
</dbReference>
<dbReference type="Gene3D" id="1.20.120.330">
    <property type="entry name" value="Nucleotidyltransferases domain 2"/>
    <property type="match status" value="1"/>
</dbReference>
<evidence type="ECO:0000313" key="2">
    <source>
        <dbReference type="Proteomes" id="UP000001422"/>
    </source>
</evidence>
<proteinExistence type="predicted"/>
<dbReference type="Pfam" id="PF08780">
    <property type="entry name" value="NTase_sub_bind"/>
    <property type="match status" value="1"/>
</dbReference>
<reference evidence="1 2" key="1">
    <citation type="journal article" date="2003" name="Nature">
        <title>The genome of a motile marine Synechococcus.</title>
        <authorList>
            <person name="Palenik B."/>
            <person name="Brahamsha B."/>
            <person name="Larimer F."/>
            <person name="Land M."/>
            <person name="Hauser L."/>
            <person name="Chain P."/>
            <person name="Lamerdin J."/>
            <person name="Regala W."/>
            <person name="Allen E.A."/>
            <person name="McCarren J."/>
            <person name="Paulsen I."/>
            <person name="Dufresne A."/>
            <person name="Partensky F."/>
            <person name="Webb E."/>
            <person name="Waterbury J."/>
        </authorList>
    </citation>
    <scope>NUCLEOTIDE SEQUENCE [LARGE SCALE GENOMIC DNA]</scope>
    <source>
        <strain evidence="1 2">WH8102</strain>
    </source>
</reference>
<dbReference type="Proteomes" id="UP000001422">
    <property type="component" value="Chromosome"/>
</dbReference>
<sequence length="107" mass="12095">MELEELGLIQAFEFTHELSWLLIRDFLVDQGVAGISGSRDAVREAVVRQLLPQGDETVWMAMIRSRNLTSHPYNPAVAREIADLIVHRYGLAFQQLSGVMLERASSR</sequence>
<protein>
    <recommendedName>
        <fullName evidence="3">Nucleotidyltransferase</fullName>
    </recommendedName>
</protein>
<accession>Q7U8P0</accession>
<evidence type="ECO:0000313" key="1">
    <source>
        <dbReference type="EMBL" id="CAE07089.1"/>
    </source>
</evidence>
<evidence type="ECO:0008006" key="3">
    <source>
        <dbReference type="Google" id="ProtNLM"/>
    </source>
</evidence>
<dbReference type="AlphaFoldDB" id="Q7U8P0"/>
<gene>
    <name evidence="1" type="ordered locus">SYNW0574</name>
</gene>
<dbReference type="SUPFAM" id="SSF81593">
    <property type="entry name" value="Nucleotidyltransferase substrate binding subunit/domain"/>
    <property type="match status" value="1"/>
</dbReference>
<dbReference type="NCBIfam" id="TIGR01987">
    <property type="entry name" value="HI0074"/>
    <property type="match status" value="1"/>
</dbReference>
<dbReference type="EMBL" id="BX569690">
    <property type="protein sequence ID" value="CAE07089.1"/>
    <property type="molecule type" value="Genomic_DNA"/>
</dbReference>